<keyword evidence="3" id="KW-0418">Kinase</keyword>
<proteinExistence type="inferred from homology"/>
<protein>
    <submittedName>
        <fullName evidence="3">Ser/Thr protein kinase RdoA (MazF antagonist)</fullName>
    </submittedName>
</protein>
<dbReference type="Proteomes" id="UP000757540">
    <property type="component" value="Unassembled WGS sequence"/>
</dbReference>
<dbReference type="Gene3D" id="3.90.1200.10">
    <property type="match status" value="1"/>
</dbReference>
<gene>
    <name evidence="3" type="ORF">HDG69_000269</name>
</gene>
<dbReference type="PANTHER" id="PTHR21064">
    <property type="entry name" value="AMINOGLYCOSIDE PHOSPHOTRANSFERASE DOMAIN-CONTAINING PROTEIN-RELATED"/>
    <property type="match status" value="1"/>
</dbReference>
<evidence type="ECO:0000313" key="3">
    <source>
        <dbReference type="EMBL" id="NOV95716.1"/>
    </source>
</evidence>
<dbReference type="InterPro" id="IPR011009">
    <property type="entry name" value="Kinase-like_dom_sf"/>
</dbReference>
<dbReference type="GO" id="GO:0016301">
    <property type="term" value="F:kinase activity"/>
    <property type="evidence" value="ECO:0007669"/>
    <property type="project" value="UniProtKB-KW"/>
</dbReference>
<dbReference type="Pfam" id="PF01636">
    <property type="entry name" value="APH"/>
    <property type="match status" value="1"/>
</dbReference>
<dbReference type="EMBL" id="JABEZU010000001">
    <property type="protein sequence ID" value="NOV95716.1"/>
    <property type="molecule type" value="Genomic_DNA"/>
</dbReference>
<feature type="domain" description="Aminoglycoside phosphotransferase" evidence="2">
    <location>
        <begin position="46"/>
        <end position="267"/>
    </location>
</feature>
<dbReference type="InterPro" id="IPR002575">
    <property type="entry name" value="Aminoglycoside_PTrfase"/>
</dbReference>
<keyword evidence="4" id="KW-1185">Reference proteome</keyword>
<evidence type="ECO:0000256" key="1">
    <source>
        <dbReference type="ARBA" id="ARBA00038240"/>
    </source>
</evidence>
<dbReference type="SUPFAM" id="SSF56112">
    <property type="entry name" value="Protein kinase-like (PK-like)"/>
    <property type="match status" value="1"/>
</dbReference>
<dbReference type="InterPro" id="IPR050249">
    <property type="entry name" value="Pseudomonas-type_ThrB"/>
</dbReference>
<organism evidence="3 4">
    <name type="scientific">Isoptericola halotolerans</name>
    <dbReference type="NCBI Taxonomy" id="300560"/>
    <lineage>
        <taxon>Bacteria</taxon>
        <taxon>Bacillati</taxon>
        <taxon>Actinomycetota</taxon>
        <taxon>Actinomycetes</taxon>
        <taxon>Micrococcales</taxon>
        <taxon>Promicromonosporaceae</taxon>
        <taxon>Isoptericola</taxon>
    </lineage>
</organism>
<dbReference type="RefSeq" id="WP_171781986.1">
    <property type="nucleotide sequence ID" value="NZ_BAAAML010000002.1"/>
</dbReference>
<accession>A0ABX2A286</accession>
<comment type="similarity">
    <text evidence="1">Belongs to the pseudomonas-type ThrB family.</text>
</comment>
<keyword evidence="3" id="KW-0808">Transferase</keyword>
<dbReference type="PANTHER" id="PTHR21064:SF6">
    <property type="entry name" value="AMINOGLYCOSIDE PHOSPHOTRANSFERASE DOMAIN-CONTAINING PROTEIN"/>
    <property type="match status" value="1"/>
</dbReference>
<reference evidence="3 4" key="1">
    <citation type="submission" date="2020-05" db="EMBL/GenBank/DDBJ databases">
        <title>Genomic Encyclopedia of Type Strains, Phase III (KMG-III): the genomes of soil and plant-associated and newly described type strains.</title>
        <authorList>
            <person name="Whitman W."/>
        </authorList>
    </citation>
    <scope>NUCLEOTIDE SEQUENCE [LARGE SCALE GENOMIC DNA]</scope>
    <source>
        <strain evidence="3 4">KCTC 19046</strain>
    </source>
</reference>
<sequence>MMLLGEIDRLRRTVTDAWESPVADEAAAAWGYPSGTAKWWRSSASHVFVLPDPAGKRFLRLLPDTPRGVGPVVAVTTLMNRLATDGAAVVRPVPARDGALVATVPTALGTMHAMVVEAAPGDELDVDDLTEDHARAWGRSLASVHDAAAGVDAGLPVAFAELSEVPERFADDPLLVRAAAFLSDRLAALPRDDARFGVVHGDFELDNLAWDRGRATAFDLDEAAVSWYAADVAYALRDLTGPDGKPEAAHRGLFRAFVAGYRSVRPLDDADQENLRLFAGVHAVCSLVRITEAIGTPGHDDPAWRAELRSRLTAMAGSHRDLAITVARATQTSS</sequence>
<evidence type="ECO:0000313" key="4">
    <source>
        <dbReference type="Proteomes" id="UP000757540"/>
    </source>
</evidence>
<name>A0ABX2A286_9MICO</name>
<comment type="caution">
    <text evidence="3">The sequence shown here is derived from an EMBL/GenBank/DDBJ whole genome shotgun (WGS) entry which is preliminary data.</text>
</comment>
<evidence type="ECO:0000259" key="2">
    <source>
        <dbReference type="Pfam" id="PF01636"/>
    </source>
</evidence>